<dbReference type="OMA" id="MPIRTEG"/>
<dbReference type="Proteomes" id="UP000007799">
    <property type="component" value="Unassembled WGS sequence"/>
</dbReference>
<accession>F2UD92</accession>
<protein>
    <recommendedName>
        <fullName evidence="7">Trafficking protein particle complex subunit</fullName>
    </recommendedName>
</protein>
<gene>
    <name evidence="8" type="ORF">PTSG_05952</name>
</gene>
<dbReference type="GO" id="GO:0006888">
    <property type="term" value="P:endoplasmic reticulum to Golgi vesicle-mediated transport"/>
    <property type="evidence" value="ECO:0007669"/>
    <property type="project" value="UniProtKB-UniRule"/>
</dbReference>
<dbReference type="PANTHER" id="PTHR23249:SF15">
    <property type="entry name" value="TRAFFICKING PROTEIN PARTICLE COMPLEX SUBUNIT 4"/>
    <property type="match status" value="1"/>
</dbReference>
<comment type="similarity">
    <text evidence="6">Belongs to the TRAPP small subunits family. TRAPPC4 subfamily.</text>
</comment>
<evidence type="ECO:0000256" key="1">
    <source>
        <dbReference type="ARBA" id="ARBA00004555"/>
    </source>
</evidence>
<dbReference type="KEGG" id="sre:PTSG_05952"/>
<dbReference type="InterPro" id="IPR011012">
    <property type="entry name" value="Longin-like_dom_sf"/>
</dbReference>
<evidence type="ECO:0000256" key="7">
    <source>
        <dbReference type="RuleBase" id="RU366065"/>
    </source>
</evidence>
<dbReference type="eggNOG" id="KOG3369">
    <property type="taxonomic scope" value="Eukaryota"/>
</dbReference>
<keyword evidence="3 7" id="KW-0256">Endoplasmic reticulum</keyword>
<organism evidence="9">
    <name type="scientific">Salpingoeca rosetta (strain ATCC 50818 / BSB-021)</name>
    <dbReference type="NCBI Taxonomy" id="946362"/>
    <lineage>
        <taxon>Eukaryota</taxon>
        <taxon>Choanoflagellata</taxon>
        <taxon>Craspedida</taxon>
        <taxon>Salpingoecidae</taxon>
        <taxon>Salpingoeca</taxon>
    </lineage>
</organism>
<evidence type="ECO:0000256" key="4">
    <source>
        <dbReference type="ARBA" id="ARBA00022892"/>
    </source>
</evidence>
<comment type="subcellular location">
    <subcellularLocation>
        <location evidence="7">Endoplasmic reticulum</location>
    </subcellularLocation>
    <subcellularLocation>
        <location evidence="7">Golgi apparatus</location>
        <location evidence="7">cis-Golgi network</location>
    </subcellularLocation>
    <subcellularLocation>
        <location evidence="1">Golgi apparatus</location>
    </subcellularLocation>
</comment>
<dbReference type="PANTHER" id="PTHR23249">
    <property type="entry name" value="TRAFFICKING PROTEIN PARTICLE COMPLEX SUBUNIT"/>
    <property type="match status" value="1"/>
</dbReference>
<reference evidence="8" key="1">
    <citation type="submission" date="2009-08" db="EMBL/GenBank/DDBJ databases">
        <title>Annotation of Salpingoeca rosetta.</title>
        <authorList>
            <consortium name="The Broad Institute Genome Sequencing Platform"/>
            <person name="Russ C."/>
            <person name="Cuomo C."/>
            <person name="Burger G."/>
            <person name="Gray M.W."/>
            <person name="Holland P.W.H."/>
            <person name="King N."/>
            <person name="Lang F.B.F."/>
            <person name="Roger A.J."/>
            <person name="Ruiz-Trillo I."/>
            <person name="Young S.K."/>
            <person name="Zeng Q."/>
            <person name="Gargeya S."/>
            <person name="Alvarado L."/>
            <person name="Berlin A."/>
            <person name="Chapman S.B."/>
            <person name="Chen Z."/>
            <person name="Freedman E."/>
            <person name="Gellesch M."/>
            <person name="Goldberg J."/>
            <person name="Griggs A."/>
            <person name="Gujja S."/>
            <person name="Heilman E."/>
            <person name="Heiman D."/>
            <person name="Howarth C."/>
            <person name="Mehta T."/>
            <person name="Neiman D."/>
            <person name="Pearson M."/>
            <person name="Roberts A."/>
            <person name="Saif S."/>
            <person name="Shea T."/>
            <person name="Shenoy N."/>
            <person name="Sisk P."/>
            <person name="Stolte C."/>
            <person name="Sykes S."/>
            <person name="White J."/>
            <person name="Yandava C."/>
            <person name="Haas B."/>
            <person name="Nusbaum C."/>
            <person name="Birren B."/>
        </authorList>
    </citation>
    <scope>NUCLEOTIDE SEQUENCE [LARGE SCALE GENOMIC DNA]</scope>
    <source>
        <strain evidence="8">ATCC 50818</strain>
    </source>
</reference>
<keyword evidence="5 7" id="KW-0333">Golgi apparatus</keyword>
<evidence type="ECO:0000313" key="9">
    <source>
        <dbReference type="Proteomes" id="UP000007799"/>
    </source>
</evidence>
<evidence type="ECO:0000256" key="6">
    <source>
        <dbReference type="ARBA" id="ARBA00038179"/>
    </source>
</evidence>
<dbReference type="SUPFAM" id="SSF64356">
    <property type="entry name" value="SNARE-like"/>
    <property type="match status" value="1"/>
</dbReference>
<dbReference type="STRING" id="946362.F2UD92"/>
<keyword evidence="2 7" id="KW-0813">Transport</keyword>
<dbReference type="GO" id="GO:0005783">
    <property type="term" value="C:endoplasmic reticulum"/>
    <property type="evidence" value="ECO:0007669"/>
    <property type="project" value="UniProtKB-SubCell"/>
</dbReference>
<dbReference type="RefSeq" id="XP_004992844.1">
    <property type="nucleotide sequence ID" value="XM_004992787.1"/>
</dbReference>
<evidence type="ECO:0000313" key="8">
    <source>
        <dbReference type="EMBL" id="EGD74587.1"/>
    </source>
</evidence>
<dbReference type="OrthoDB" id="246406at2759"/>
<dbReference type="CDD" id="cd14856">
    <property type="entry name" value="TRAPPC4_synbindin"/>
    <property type="match status" value="1"/>
</dbReference>
<keyword evidence="9" id="KW-1185">Reference proteome</keyword>
<sequence length="172" mass="19127">MMSLRSAADTEFCAPVAKQQQQQQRPKTTAASTTTTMGIYSVYVINKAGSLLFSGDYAPIPSMDANSRLRLAGLLHGLTTFAGKLSPVDDQSGIEEIEGDGFRLERFQPLSGMQFVVLCDTQQGPLKPFLRKCHRLYADFVLKNPFYSIDMPIRCELFDTHLKAAVEEINRS</sequence>
<dbReference type="EMBL" id="GL832969">
    <property type="protein sequence ID" value="EGD74587.1"/>
    <property type="molecule type" value="Genomic_DNA"/>
</dbReference>
<dbReference type="GO" id="GO:0005794">
    <property type="term" value="C:Golgi apparatus"/>
    <property type="evidence" value="ECO:0007669"/>
    <property type="project" value="UniProtKB-SubCell"/>
</dbReference>
<evidence type="ECO:0000256" key="5">
    <source>
        <dbReference type="ARBA" id="ARBA00023034"/>
    </source>
</evidence>
<name>F2UD92_SALR5</name>
<dbReference type="GO" id="GO:0030008">
    <property type="term" value="C:TRAPP complex"/>
    <property type="evidence" value="ECO:0007669"/>
    <property type="project" value="UniProtKB-UniRule"/>
</dbReference>
<evidence type="ECO:0000256" key="3">
    <source>
        <dbReference type="ARBA" id="ARBA00022824"/>
    </source>
</evidence>
<dbReference type="AlphaFoldDB" id="F2UD92"/>
<dbReference type="InParanoid" id="F2UD92"/>
<dbReference type="InterPro" id="IPR007233">
    <property type="entry name" value="TRAPPC"/>
</dbReference>
<comment type="subunit">
    <text evidence="7">Part of the multisubunit transport protein particle (TRAPP) complex.</text>
</comment>
<dbReference type="GeneID" id="16073417"/>
<evidence type="ECO:0000256" key="2">
    <source>
        <dbReference type="ARBA" id="ARBA00022448"/>
    </source>
</evidence>
<proteinExistence type="inferred from homology"/>
<dbReference type="Pfam" id="PF04099">
    <property type="entry name" value="Sybindin"/>
    <property type="match status" value="1"/>
</dbReference>
<dbReference type="Gene3D" id="3.30.450.70">
    <property type="match status" value="1"/>
</dbReference>
<dbReference type="SMART" id="SM01399">
    <property type="entry name" value="Sybindin"/>
    <property type="match status" value="1"/>
</dbReference>
<keyword evidence="4 7" id="KW-0931">ER-Golgi transport</keyword>